<accession>A0A418M2R9</accession>
<evidence type="ECO:0000313" key="3">
    <source>
        <dbReference type="Proteomes" id="UP000283523"/>
    </source>
</evidence>
<evidence type="ECO:0000313" key="2">
    <source>
        <dbReference type="EMBL" id="RIV19984.1"/>
    </source>
</evidence>
<evidence type="ECO:0000259" key="1">
    <source>
        <dbReference type="Pfam" id="PF05368"/>
    </source>
</evidence>
<dbReference type="PANTHER" id="PTHR43162">
    <property type="match status" value="1"/>
</dbReference>
<comment type="caution">
    <text evidence="2">The sequence shown here is derived from an EMBL/GenBank/DDBJ whole genome shotgun (WGS) entry which is preliminary data.</text>
</comment>
<dbReference type="RefSeq" id="WP_119670269.1">
    <property type="nucleotide sequence ID" value="NZ_QXED01000007.1"/>
</dbReference>
<dbReference type="Gene3D" id="3.40.50.720">
    <property type="entry name" value="NAD(P)-binding Rossmann-like Domain"/>
    <property type="match status" value="1"/>
</dbReference>
<dbReference type="Proteomes" id="UP000283523">
    <property type="component" value="Unassembled WGS sequence"/>
</dbReference>
<keyword evidence="3" id="KW-1185">Reference proteome</keyword>
<reference evidence="2 3" key="1">
    <citation type="submission" date="2018-08" db="EMBL/GenBank/DDBJ databases">
        <title>Fibrisoma montanum sp. nov., isolated from Danxia mountain soil.</title>
        <authorList>
            <person name="Huang Y."/>
        </authorList>
    </citation>
    <scope>NUCLEOTIDE SEQUENCE [LARGE SCALE GENOMIC DNA]</scope>
    <source>
        <strain evidence="2 3">HYT19</strain>
    </source>
</reference>
<sequence length="285" mass="30718">MHILLGGTGHVGSAAAQTLLERGESVTIITSKPKNVDHWQQRGANTVVVNVLHTQALHDVFRTGKRLFLLNPPAAPATDTATEERKTLASILQALDGSGIEKVVAQSTYGAQPGKHVGDLGVLYEMEQALRSMPLPVSTIRAAYFMSNWDMSLQTARQDGVVHTFYPPDLKLPMVSPGDIGQVVADLMMEPLSQTGLHYVEGPEPYSSTDVANAFANALGKPVTAVETPPEQWRSALMAVGFSPLAAESMAAMTEIVRNKAYELPTSPIRGKTTLEQYVNELVSN</sequence>
<proteinExistence type="predicted"/>
<dbReference type="AlphaFoldDB" id="A0A418M2R9"/>
<dbReference type="Gene3D" id="3.90.25.10">
    <property type="entry name" value="UDP-galactose 4-epimerase, domain 1"/>
    <property type="match status" value="1"/>
</dbReference>
<dbReference type="SUPFAM" id="SSF51735">
    <property type="entry name" value="NAD(P)-binding Rossmann-fold domains"/>
    <property type="match status" value="1"/>
</dbReference>
<name>A0A418M2R9_9BACT</name>
<dbReference type="PANTHER" id="PTHR43162:SF1">
    <property type="entry name" value="PRESTALK A DIFFERENTIATION PROTEIN A"/>
    <property type="match status" value="1"/>
</dbReference>
<feature type="domain" description="NmrA-like" evidence="1">
    <location>
        <begin position="5"/>
        <end position="263"/>
    </location>
</feature>
<dbReference type="OrthoDB" id="112777at2"/>
<gene>
    <name evidence="2" type="ORF">DYU11_24015</name>
</gene>
<dbReference type="InterPro" id="IPR051604">
    <property type="entry name" value="Ergot_Alk_Oxidoreductase"/>
</dbReference>
<dbReference type="InterPro" id="IPR036291">
    <property type="entry name" value="NAD(P)-bd_dom_sf"/>
</dbReference>
<organism evidence="2 3">
    <name type="scientific">Fibrisoma montanum</name>
    <dbReference type="NCBI Taxonomy" id="2305895"/>
    <lineage>
        <taxon>Bacteria</taxon>
        <taxon>Pseudomonadati</taxon>
        <taxon>Bacteroidota</taxon>
        <taxon>Cytophagia</taxon>
        <taxon>Cytophagales</taxon>
        <taxon>Spirosomataceae</taxon>
        <taxon>Fibrisoma</taxon>
    </lineage>
</organism>
<dbReference type="Pfam" id="PF05368">
    <property type="entry name" value="NmrA"/>
    <property type="match status" value="1"/>
</dbReference>
<protein>
    <submittedName>
        <fullName evidence="2">NAD-dependent epimerase/dehydratase family protein</fullName>
    </submittedName>
</protein>
<dbReference type="InterPro" id="IPR008030">
    <property type="entry name" value="NmrA-like"/>
</dbReference>
<dbReference type="EMBL" id="QXED01000007">
    <property type="protein sequence ID" value="RIV19984.1"/>
    <property type="molecule type" value="Genomic_DNA"/>
</dbReference>